<dbReference type="InParanoid" id="A0A2K1JUC3"/>
<reference evidence="1 3" key="2">
    <citation type="journal article" date="2018" name="Plant J.">
        <title>The Physcomitrella patens chromosome-scale assembly reveals moss genome structure and evolution.</title>
        <authorList>
            <person name="Lang D."/>
            <person name="Ullrich K.K."/>
            <person name="Murat F."/>
            <person name="Fuchs J."/>
            <person name="Jenkins J."/>
            <person name="Haas F.B."/>
            <person name="Piednoel M."/>
            <person name="Gundlach H."/>
            <person name="Van Bel M."/>
            <person name="Meyberg R."/>
            <person name="Vives C."/>
            <person name="Morata J."/>
            <person name="Symeonidi A."/>
            <person name="Hiss M."/>
            <person name="Muchero W."/>
            <person name="Kamisugi Y."/>
            <person name="Saleh O."/>
            <person name="Blanc G."/>
            <person name="Decker E.L."/>
            <person name="van Gessel N."/>
            <person name="Grimwood J."/>
            <person name="Hayes R.D."/>
            <person name="Graham S.W."/>
            <person name="Gunter L.E."/>
            <person name="McDaniel S.F."/>
            <person name="Hoernstein S.N.W."/>
            <person name="Larsson A."/>
            <person name="Li F.W."/>
            <person name="Perroud P.F."/>
            <person name="Phillips J."/>
            <person name="Ranjan P."/>
            <person name="Rokshar D.S."/>
            <person name="Rothfels C.J."/>
            <person name="Schneider L."/>
            <person name="Shu S."/>
            <person name="Stevenson D.W."/>
            <person name="Thummler F."/>
            <person name="Tillich M."/>
            <person name="Villarreal Aguilar J.C."/>
            <person name="Widiez T."/>
            <person name="Wong G.K."/>
            <person name="Wymore A."/>
            <person name="Zhang Y."/>
            <person name="Zimmer A.D."/>
            <person name="Quatrano R.S."/>
            <person name="Mayer K.F.X."/>
            <person name="Goodstein D."/>
            <person name="Casacuberta J.M."/>
            <person name="Vandepoele K."/>
            <person name="Reski R."/>
            <person name="Cuming A.C."/>
            <person name="Tuskan G.A."/>
            <person name="Maumus F."/>
            <person name="Salse J."/>
            <person name="Schmutz J."/>
            <person name="Rensing S.A."/>
        </authorList>
    </citation>
    <scope>NUCLEOTIDE SEQUENCE [LARGE SCALE GENOMIC DNA]</scope>
    <source>
        <strain evidence="2 3">cv. Gransden 2004</strain>
    </source>
</reference>
<name>A0A2K1JUC3_PHYPA</name>
<gene>
    <name evidence="1" type="ORF">PHYPA_014904</name>
</gene>
<reference evidence="2" key="3">
    <citation type="submission" date="2020-12" db="UniProtKB">
        <authorList>
            <consortium name="EnsemblPlants"/>
        </authorList>
    </citation>
    <scope>IDENTIFICATION</scope>
</reference>
<accession>A0A2K1JUC3</accession>
<evidence type="ECO:0000313" key="2">
    <source>
        <dbReference type="EnsemblPlants" id="PAC:32958351.CDS.1"/>
    </source>
</evidence>
<reference evidence="1 3" key="1">
    <citation type="journal article" date="2008" name="Science">
        <title>The Physcomitrella genome reveals evolutionary insights into the conquest of land by plants.</title>
        <authorList>
            <person name="Rensing S."/>
            <person name="Lang D."/>
            <person name="Zimmer A."/>
            <person name="Terry A."/>
            <person name="Salamov A."/>
            <person name="Shapiro H."/>
            <person name="Nishiyama T."/>
            <person name="Perroud P.-F."/>
            <person name="Lindquist E."/>
            <person name="Kamisugi Y."/>
            <person name="Tanahashi T."/>
            <person name="Sakakibara K."/>
            <person name="Fujita T."/>
            <person name="Oishi K."/>
            <person name="Shin-I T."/>
            <person name="Kuroki Y."/>
            <person name="Toyoda A."/>
            <person name="Suzuki Y."/>
            <person name="Hashimoto A."/>
            <person name="Yamaguchi K."/>
            <person name="Sugano A."/>
            <person name="Kohara Y."/>
            <person name="Fujiyama A."/>
            <person name="Anterola A."/>
            <person name="Aoki S."/>
            <person name="Ashton N."/>
            <person name="Barbazuk W.B."/>
            <person name="Barker E."/>
            <person name="Bennetzen J."/>
            <person name="Bezanilla M."/>
            <person name="Blankenship R."/>
            <person name="Cho S.H."/>
            <person name="Dutcher S."/>
            <person name="Estelle M."/>
            <person name="Fawcett J.A."/>
            <person name="Gundlach H."/>
            <person name="Hanada K."/>
            <person name="Heyl A."/>
            <person name="Hicks K.A."/>
            <person name="Hugh J."/>
            <person name="Lohr M."/>
            <person name="Mayer K."/>
            <person name="Melkozernov A."/>
            <person name="Murata T."/>
            <person name="Nelson D."/>
            <person name="Pils B."/>
            <person name="Prigge M."/>
            <person name="Reiss B."/>
            <person name="Renner T."/>
            <person name="Rombauts S."/>
            <person name="Rushton P."/>
            <person name="Sanderfoot A."/>
            <person name="Schween G."/>
            <person name="Shiu S.-H."/>
            <person name="Stueber K."/>
            <person name="Theodoulou F.L."/>
            <person name="Tu H."/>
            <person name="Van de Peer Y."/>
            <person name="Verrier P.J."/>
            <person name="Waters E."/>
            <person name="Wood A."/>
            <person name="Yang L."/>
            <person name="Cove D."/>
            <person name="Cuming A."/>
            <person name="Hasebe M."/>
            <person name="Lucas S."/>
            <person name="Mishler D.B."/>
            <person name="Reski R."/>
            <person name="Grigoriev I."/>
            <person name="Quatrano R.S."/>
            <person name="Boore J.L."/>
        </authorList>
    </citation>
    <scope>NUCLEOTIDE SEQUENCE [LARGE SCALE GENOMIC DNA]</scope>
    <source>
        <strain evidence="2 3">cv. Gransden 2004</strain>
    </source>
</reference>
<dbReference type="AlphaFoldDB" id="A0A2K1JUC3"/>
<proteinExistence type="predicted"/>
<dbReference type="EnsemblPlants" id="Pp3c11_11440V3.1">
    <property type="protein sequence ID" value="PAC:32958351.CDS.1"/>
    <property type="gene ID" value="Pp3c11_11440"/>
</dbReference>
<organism evidence="1">
    <name type="scientific">Physcomitrium patens</name>
    <name type="common">Spreading-leaved earth moss</name>
    <name type="synonym">Physcomitrella patens</name>
    <dbReference type="NCBI Taxonomy" id="3218"/>
    <lineage>
        <taxon>Eukaryota</taxon>
        <taxon>Viridiplantae</taxon>
        <taxon>Streptophyta</taxon>
        <taxon>Embryophyta</taxon>
        <taxon>Bryophyta</taxon>
        <taxon>Bryophytina</taxon>
        <taxon>Bryopsida</taxon>
        <taxon>Funariidae</taxon>
        <taxon>Funariales</taxon>
        <taxon>Funariaceae</taxon>
        <taxon>Physcomitrium</taxon>
    </lineage>
</organism>
<evidence type="ECO:0000313" key="3">
    <source>
        <dbReference type="Proteomes" id="UP000006727"/>
    </source>
</evidence>
<evidence type="ECO:0000313" key="1">
    <source>
        <dbReference type="EMBL" id="PNR45133.1"/>
    </source>
</evidence>
<dbReference type="Gramene" id="Pp3c11_11440V3.1">
    <property type="protein sequence ID" value="PAC:32958351.CDS.1"/>
    <property type="gene ID" value="Pp3c11_11440"/>
</dbReference>
<sequence length="132" mass="14941">MVLVVACCGQLPASGGLLYIYSFRVTFEMKFWCVSSHWAHLCSITKITTYYTDLRHCHYGLYFSQLLSDTCGNVLFHIRPLSVCYGEHSAADSQHTFSLTQFLSVDPNSVPTLCVSSLLFFVTVLRGCNEHW</sequence>
<dbReference type="EMBL" id="ABEU02000011">
    <property type="protein sequence ID" value="PNR45133.1"/>
    <property type="molecule type" value="Genomic_DNA"/>
</dbReference>
<keyword evidence="3" id="KW-1185">Reference proteome</keyword>
<dbReference type="Proteomes" id="UP000006727">
    <property type="component" value="Chromosome 11"/>
</dbReference>
<protein>
    <submittedName>
        <fullName evidence="1 2">Uncharacterized protein</fullName>
    </submittedName>
</protein>